<reference evidence="15 16" key="1">
    <citation type="submission" date="2019-07" db="EMBL/GenBank/DDBJ databases">
        <title>Draft genome assembly of a fouling barnacle, Amphibalanus amphitrite (Darwin, 1854): The first reference genome for Thecostraca.</title>
        <authorList>
            <person name="Kim W."/>
        </authorList>
    </citation>
    <scope>NUCLEOTIDE SEQUENCE [LARGE SCALE GENOMIC DNA]</scope>
    <source>
        <strain evidence="15">SNU_AA5</strain>
        <tissue evidence="15">Soma without cirri and trophi</tissue>
    </source>
</reference>
<dbReference type="GO" id="GO:0005524">
    <property type="term" value="F:ATP binding"/>
    <property type="evidence" value="ECO:0007669"/>
    <property type="project" value="UniProtKB-KW"/>
</dbReference>
<dbReference type="PROSITE" id="PS50011">
    <property type="entry name" value="PROTEIN_KINASE_DOM"/>
    <property type="match status" value="1"/>
</dbReference>
<keyword evidence="9" id="KW-0067">ATP-binding</keyword>
<dbReference type="GO" id="GO:0007052">
    <property type="term" value="P:mitotic spindle organization"/>
    <property type="evidence" value="ECO:0007669"/>
    <property type="project" value="TreeGrafter"/>
</dbReference>
<keyword evidence="4" id="KW-0723">Serine/threonine-protein kinase</keyword>
<dbReference type="FunFam" id="3.30.1120.30:FF:000001">
    <property type="entry name" value="Serine/threonine-protein kinase PLK"/>
    <property type="match status" value="1"/>
</dbReference>
<evidence type="ECO:0000259" key="14">
    <source>
        <dbReference type="PROSITE" id="PS50078"/>
    </source>
</evidence>
<evidence type="ECO:0000256" key="12">
    <source>
        <dbReference type="SAM" id="MobiDB-lite"/>
    </source>
</evidence>
<evidence type="ECO:0000256" key="1">
    <source>
        <dbReference type="ARBA" id="ARBA00004496"/>
    </source>
</evidence>
<evidence type="ECO:0000256" key="4">
    <source>
        <dbReference type="ARBA" id="ARBA00022527"/>
    </source>
</evidence>
<dbReference type="GO" id="GO:0005634">
    <property type="term" value="C:nucleus"/>
    <property type="evidence" value="ECO:0007669"/>
    <property type="project" value="TreeGrafter"/>
</dbReference>
<keyword evidence="3" id="KW-0963">Cytoplasm</keyword>
<dbReference type="Gene3D" id="3.30.1120.30">
    <property type="entry name" value="POLO box domain"/>
    <property type="match status" value="2"/>
</dbReference>
<dbReference type="Pfam" id="PF00069">
    <property type="entry name" value="Pkinase"/>
    <property type="match status" value="1"/>
</dbReference>
<comment type="catalytic activity">
    <reaction evidence="10">
        <text>L-threonyl-[protein] + ATP = O-phospho-L-threonyl-[protein] + ADP + H(+)</text>
        <dbReference type="Rhea" id="RHEA:46608"/>
        <dbReference type="Rhea" id="RHEA-COMP:11060"/>
        <dbReference type="Rhea" id="RHEA-COMP:11605"/>
        <dbReference type="ChEBI" id="CHEBI:15378"/>
        <dbReference type="ChEBI" id="CHEBI:30013"/>
        <dbReference type="ChEBI" id="CHEBI:30616"/>
        <dbReference type="ChEBI" id="CHEBI:61977"/>
        <dbReference type="ChEBI" id="CHEBI:456216"/>
        <dbReference type="EC" id="2.7.11.21"/>
    </reaction>
</comment>
<evidence type="ECO:0000259" key="13">
    <source>
        <dbReference type="PROSITE" id="PS50011"/>
    </source>
</evidence>
<feature type="region of interest" description="Disordered" evidence="12">
    <location>
        <begin position="159"/>
        <end position="204"/>
    </location>
</feature>
<evidence type="ECO:0000313" key="15">
    <source>
        <dbReference type="EMBL" id="KAF0313500.1"/>
    </source>
</evidence>
<feature type="domain" description="Protein kinase" evidence="13">
    <location>
        <begin position="1"/>
        <end position="111"/>
    </location>
</feature>
<comment type="catalytic activity">
    <reaction evidence="11">
        <text>L-seryl-[protein] + ATP = O-phospho-L-seryl-[protein] + ADP + H(+)</text>
        <dbReference type="Rhea" id="RHEA:17989"/>
        <dbReference type="Rhea" id="RHEA-COMP:9863"/>
        <dbReference type="Rhea" id="RHEA-COMP:11604"/>
        <dbReference type="ChEBI" id="CHEBI:15378"/>
        <dbReference type="ChEBI" id="CHEBI:29999"/>
        <dbReference type="ChEBI" id="CHEBI:30616"/>
        <dbReference type="ChEBI" id="CHEBI:83421"/>
        <dbReference type="ChEBI" id="CHEBI:456216"/>
        <dbReference type="EC" id="2.7.11.21"/>
    </reaction>
</comment>
<dbReference type="PANTHER" id="PTHR24345:SF0">
    <property type="entry name" value="CELL CYCLE SERINE_THREONINE-PROTEIN KINASE CDC5_MSD2"/>
    <property type="match status" value="1"/>
</dbReference>
<dbReference type="SUPFAM" id="SSF56112">
    <property type="entry name" value="Protein kinase-like (PK-like)"/>
    <property type="match status" value="1"/>
</dbReference>
<name>A0A6A4XB21_AMPAM</name>
<dbReference type="PANTHER" id="PTHR24345">
    <property type="entry name" value="SERINE/THREONINE-PROTEIN KINASE PLK"/>
    <property type="match status" value="1"/>
</dbReference>
<dbReference type="SUPFAM" id="SSF82615">
    <property type="entry name" value="Polo-box domain"/>
    <property type="match status" value="2"/>
</dbReference>
<dbReference type="InterPro" id="IPR000719">
    <property type="entry name" value="Prot_kinase_dom"/>
</dbReference>
<feature type="domain" description="POLO box" evidence="14">
    <location>
        <begin position="374"/>
        <end position="460"/>
    </location>
</feature>
<dbReference type="GO" id="GO:0004674">
    <property type="term" value="F:protein serine/threonine kinase activity"/>
    <property type="evidence" value="ECO:0007669"/>
    <property type="project" value="UniProtKB-KW"/>
</dbReference>
<dbReference type="InterPro" id="IPR033695">
    <property type="entry name" value="POLO_box_2"/>
</dbReference>
<dbReference type="InterPro" id="IPR000959">
    <property type="entry name" value="POLO_box_dom"/>
</dbReference>
<dbReference type="CDD" id="cd13118">
    <property type="entry name" value="POLO_box_1"/>
    <property type="match status" value="1"/>
</dbReference>
<keyword evidence="16" id="KW-1185">Reference proteome</keyword>
<evidence type="ECO:0000313" key="16">
    <source>
        <dbReference type="Proteomes" id="UP000440578"/>
    </source>
</evidence>
<proteinExistence type="predicted"/>
<dbReference type="Proteomes" id="UP000440578">
    <property type="component" value="Unassembled WGS sequence"/>
</dbReference>
<feature type="domain" description="POLO box" evidence="14">
    <location>
        <begin position="270"/>
        <end position="348"/>
    </location>
</feature>
<evidence type="ECO:0000256" key="5">
    <source>
        <dbReference type="ARBA" id="ARBA00022679"/>
    </source>
</evidence>
<evidence type="ECO:0000256" key="9">
    <source>
        <dbReference type="ARBA" id="ARBA00022840"/>
    </source>
</evidence>
<dbReference type="EC" id="2.7.11.21" evidence="2"/>
<comment type="subcellular location">
    <subcellularLocation>
        <location evidence="1">Cytoplasm</location>
    </subcellularLocation>
</comment>
<evidence type="ECO:0000256" key="2">
    <source>
        <dbReference type="ARBA" id="ARBA00012424"/>
    </source>
</evidence>
<dbReference type="Pfam" id="PF00659">
    <property type="entry name" value="POLO_box"/>
    <property type="match status" value="2"/>
</dbReference>
<dbReference type="InterPro" id="IPR011009">
    <property type="entry name" value="Kinase-like_dom_sf"/>
</dbReference>
<dbReference type="Gene3D" id="1.10.510.10">
    <property type="entry name" value="Transferase(Phosphotransferase) domain 1"/>
    <property type="match status" value="1"/>
</dbReference>
<keyword evidence="6" id="KW-0677">Repeat</keyword>
<keyword evidence="7" id="KW-0547">Nucleotide-binding</keyword>
<dbReference type="AlphaFoldDB" id="A0A6A4XB21"/>
<keyword evidence="8 15" id="KW-0418">Kinase</keyword>
<dbReference type="InterPro" id="IPR036947">
    <property type="entry name" value="POLO_box_dom_sf"/>
</dbReference>
<evidence type="ECO:0000256" key="3">
    <source>
        <dbReference type="ARBA" id="ARBA00022490"/>
    </source>
</evidence>
<dbReference type="GO" id="GO:0005813">
    <property type="term" value="C:centrosome"/>
    <property type="evidence" value="ECO:0007669"/>
    <property type="project" value="TreeGrafter"/>
</dbReference>
<gene>
    <name evidence="15" type="primary">Plk1</name>
    <name evidence="15" type="ORF">FJT64_015967</name>
</gene>
<evidence type="ECO:0000256" key="10">
    <source>
        <dbReference type="ARBA" id="ARBA00047802"/>
    </source>
</evidence>
<dbReference type="GO" id="GO:0000922">
    <property type="term" value="C:spindle pole"/>
    <property type="evidence" value="ECO:0007669"/>
    <property type="project" value="TreeGrafter"/>
</dbReference>
<sequence>MAACLLPSAPVAVARTICGTPNYIAPEVLQKLGHGYEADTWAMGCIMYAMLVGQPPFETETLNETYKRITNNQYTLPPQLSPAASDLIARLLHPSPRMRPTTAEMLQHQFFHSGQLMTTLPVSCCTHAPKLAPPAAVRPASQVLEHIGVGEVEPPLHAMRLPSSRSEVKLVSPKSPARGAGGSSGSSGRLVRSQSVKDNSKLMEKVKEKETSLHGSIRQKISSVFRPSSDKKKVKEWTSATLYKALSECLQSVPEDADINPEPVPHSPLFITKWIDYSNKYGFGFQLSDRSVGVLFNDSTKVLYLQDKSRVDFVGRHGRSCSYEPSQVPSLLQERFTLLRYFSQYMDENLTEGGETRGTAAGAQLPPPPAPEVHMRRWVRTHKAIIMQLSNGTLQINFFKDHTKVILSAAGPSSELTVTYINSERRAASYPLVDLSGIGCSRALRDRLEYATVVLREFSDHDLKEK</sequence>
<dbReference type="GO" id="GO:0000776">
    <property type="term" value="C:kinetochore"/>
    <property type="evidence" value="ECO:0007669"/>
    <property type="project" value="TreeGrafter"/>
</dbReference>
<accession>A0A6A4XB21</accession>
<protein>
    <recommendedName>
        <fullName evidence="2">polo kinase</fullName>
        <ecNumber evidence="2">2.7.11.21</ecNumber>
    </recommendedName>
</protein>
<evidence type="ECO:0000256" key="8">
    <source>
        <dbReference type="ARBA" id="ARBA00022777"/>
    </source>
</evidence>
<evidence type="ECO:0000256" key="11">
    <source>
        <dbReference type="ARBA" id="ARBA00048347"/>
    </source>
</evidence>
<dbReference type="SMART" id="SM00220">
    <property type="entry name" value="S_TKc"/>
    <property type="match status" value="1"/>
</dbReference>
<keyword evidence="5" id="KW-0808">Transferase</keyword>
<evidence type="ECO:0000256" key="7">
    <source>
        <dbReference type="ARBA" id="ARBA00022741"/>
    </source>
</evidence>
<dbReference type="InterPro" id="IPR033701">
    <property type="entry name" value="POLO_box_1"/>
</dbReference>
<comment type="caution">
    <text evidence="15">The sequence shown here is derived from an EMBL/GenBank/DDBJ whole genome shotgun (WGS) entry which is preliminary data.</text>
</comment>
<dbReference type="EMBL" id="VIIS01000087">
    <property type="protein sequence ID" value="KAF0313500.1"/>
    <property type="molecule type" value="Genomic_DNA"/>
</dbReference>
<evidence type="ECO:0000256" key="6">
    <source>
        <dbReference type="ARBA" id="ARBA00022737"/>
    </source>
</evidence>
<organism evidence="15 16">
    <name type="scientific">Amphibalanus amphitrite</name>
    <name type="common">Striped barnacle</name>
    <name type="synonym">Balanus amphitrite</name>
    <dbReference type="NCBI Taxonomy" id="1232801"/>
    <lineage>
        <taxon>Eukaryota</taxon>
        <taxon>Metazoa</taxon>
        <taxon>Ecdysozoa</taxon>
        <taxon>Arthropoda</taxon>
        <taxon>Crustacea</taxon>
        <taxon>Multicrustacea</taxon>
        <taxon>Cirripedia</taxon>
        <taxon>Thoracica</taxon>
        <taxon>Thoracicalcarea</taxon>
        <taxon>Balanomorpha</taxon>
        <taxon>Balanoidea</taxon>
        <taxon>Balanidae</taxon>
        <taxon>Amphibalaninae</taxon>
        <taxon>Amphibalanus</taxon>
    </lineage>
</organism>
<dbReference type="PROSITE" id="PS50078">
    <property type="entry name" value="POLO_BOX"/>
    <property type="match status" value="2"/>
</dbReference>
<dbReference type="OrthoDB" id="408964at2759"/>
<dbReference type="CDD" id="cd13117">
    <property type="entry name" value="POLO_box_2"/>
    <property type="match status" value="1"/>
</dbReference>
<dbReference type="GO" id="GO:0005737">
    <property type="term" value="C:cytoplasm"/>
    <property type="evidence" value="ECO:0007669"/>
    <property type="project" value="UniProtKB-SubCell"/>
</dbReference>